<accession>A0A397JJ99</accession>
<dbReference type="Proteomes" id="UP000266861">
    <property type="component" value="Unassembled WGS sequence"/>
</dbReference>
<organism evidence="1 2">
    <name type="scientific">Diversispora epigaea</name>
    <dbReference type="NCBI Taxonomy" id="1348612"/>
    <lineage>
        <taxon>Eukaryota</taxon>
        <taxon>Fungi</taxon>
        <taxon>Fungi incertae sedis</taxon>
        <taxon>Mucoromycota</taxon>
        <taxon>Glomeromycotina</taxon>
        <taxon>Glomeromycetes</taxon>
        <taxon>Diversisporales</taxon>
        <taxon>Diversisporaceae</taxon>
        <taxon>Diversispora</taxon>
    </lineage>
</organism>
<gene>
    <name evidence="1" type="ORF">Glove_79g84</name>
</gene>
<evidence type="ECO:0000313" key="1">
    <source>
        <dbReference type="EMBL" id="RHZ84580.1"/>
    </source>
</evidence>
<comment type="caution">
    <text evidence="1">The sequence shown here is derived from an EMBL/GenBank/DDBJ whole genome shotgun (WGS) entry which is preliminary data.</text>
</comment>
<dbReference type="EMBL" id="PQFF01000075">
    <property type="protein sequence ID" value="RHZ84580.1"/>
    <property type="molecule type" value="Genomic_DNA"/>
</dbReference>
<dbReference type="AlphaFoldDB" id="A0A397JJ99"/>
<proteinExistence type="predicted"/>
<protein>
    <submittedName>
        <fullName evidence="1">Uncharacterized protein</fullName>
    </submittedName>
</protein>
<name>A0A397JJ99_9GLOM</name>
<reference evidence="1 2" key="1">
    <citation type="submission" date="2018-08" db="EMBL/GenBank/DDBJ databases">
        <title>Genome and evolution of the arbuscular mycorrhizal fungus Diversispora epigaea (formerly Glomus versiforme) and its bacterial endosymbionts.</title>
        <authorList>
            <person name="Sun X."/>
            <person name="Fei Z."/>
            <person name="Harrison M."/>
        </authorList>
    </citation>
    <scope>NUCLEOTIDE SEQUENCE [LARGE SCALE GENOMIC DNA]</scope>
    <source>
        <strain evidence="1 2">IT104</strain>
    </source>
</reference>
<evidence type="ECO:0000313" key="2">
    <source>
        <dbReference type="Proteomes" id="UP000266861"/>
    </source>
</evidence>
<keyword evidence="2" id="KW-1185">Reference proteome</keyword>
<sequence length="49" mass="5749">MECVTDLKIPVSRTQYTIHKVQANLDSQMFEKEKNASDVNESMIKEYVR</sequence>